<dbReference type="Gene3D" id="1.10.287.380">
    <property type="entry name" value="Valyl-tRNA synthetase, C-terminal domain"/>
    <property type="match status" value="1"/>
</dbReference>
<protein>
    <submittedName>
        <fullName evidence="7">ABC transporter related protein</fullName>
    </submittedName>
</protein>
<dbReference type="eggNOG" id="COG0488">
    <property type="taxonomic scope" value="Bacteria"/>
</dbReference>
<dbReference type="InterPro" id="IPR037118">
    <property type="entry name" value="Val-tRNA_synth_C_sf"/>
</dbReference>
<keyword evidence="8" id="KW-1185">Reference proteome</keyword>
<dbReference type="SUPFAM" id="SSF52540">
    <property type="entry name" value="P-loop containing nucleoside triphosphate hydrolases"/>
    <property type="match status" value="2"/>
</dbReference>
<dbReference type="GO" id="GO:0005524">
    <property type="term" value="F:ATP binding"/>
    <property type="evidence" value="ECO:0007669"/>
    <property type="project" value="UniProtKB-KW"/>
</dbReference>
<proteinExistence type="inferred from homology"/>
<dbReference type="STRING" id="582899.Hden_2858"/>
<dbReference type="Pfam" id="PF16326">
    <property type="entry name" value="ABC_tran_CTD"/>
    <property type="match status" value="1"/>
</dbReference>
<gene>
    <name evidence="7" type="ordered locus">Hden_2858</name>
</gene>
<feature type="region of interest" description="Disordered" evidence="5">
    <location>
        <begin position="526"/>
        <end position="552"/>
    </location>
</feature>
<dbReference type="FunFam" id="3.40.50.300:FF:000011">
    <property type="entry name" value="Putative ABC transporter ATP-binding component"/>
    <property type="match status" value="1"/>
</dbReference>
<dbReference type="PANTHER" id="PTHR19211">
    <property type="entry name" value="ATP-BINDING TRANSPORT PROTEIN-RELATED"/>
    <property type="match status" value="1"/>
</dbReference>
<keyword evidence="4" id="KW-0067">ATP-binding</keyword>
<dbReference type="RefSeq" id="WP_013216813.1">
    <property type="nucleotide sequence ID" value="NC_014313.1"/>
</dbReference>
<evidence type="ECO:0000256" key="4">
    <source>
        <dbReference type="ARBA" id="ARBA00022840"/>
    </source>
</evidence>
<reference evidence="8" key="1">
    <citation type="journal article" date="2011" name="J. Bacteriol.">
        <title>Genome sequences of eight morphologically diverse alphaproteobacteria.</title>
        <authorList>
            <consortium name="US DOE Joint Genome Institute"/>
            <person name="Brown P.J."/>
            <person name="Kysela D.T."/>
            <person name="Buechlein A."/>
            <person name="Hemmerich C."/>
            <person name="Brun Y.V."/>
        </authorList>
    </citation>
    <scope>NUCLEOTIDE SEQUENCE [LARGE SCALE GENOMIC DNA]</scope>
    <source>
        <strain evidence="8">ATCC 51888 / DSM 1869 / NCIB 11706 / TK 0415</strain>
    </source>
</reference>
<keyword evidence="2" id="KW-0677">Repeat</keyword>
<dbReference type="Pfam" id="PF12848">
    <property type="entry name" value="ABC_tran_Xtn"/>
    <property type="match status" value="1"/>
</dbReference>
<dbReference type="PROSITE" id="PS50893">
    <property type="entry name" value="ABC_TRANSPORTER_2"/>
    <property type="match status" value="2"/>
</dbReference>
<evidence type="ECO:0000259" key="6">
    <source>
        <dbReference type="PROSITE" id="PS50893"/>
    </source>
</evidence>
<dbReference type="Pfam" id="PF00005">
    <property type="entry name" value="ABC_tran"/>
    <property type="match status" value="2"/>
</dbReference>
<feature type="domain" description="ABC transporter" evidence="6">
    <location>
        <begin position="2"/>
        <end position="243"/>
    </location>
</feature>
<dbReference type="EMBL" id="CP002083">
    <property type="protein sequence ID" value="ADJ24654.1"/>
    <property type="molecule type" value="Genomic_DNA"/>
</dbReference>
<dbReference type="CDD" id="cd03221">
    <property type="entry name" value="ABCF_EF-3"/>
    <property type="match status" value="2"/>
</dbReference>
<evidence type="ECO:0000256" key="2">
    <source>
        <dbReference type="ARBA" id="ARBA00022737"/>
    </source>
</evidence>
<dbReference type="Proteomes" id="UP000002033">
    <property type="component" value="Chromosome"/>
</dbReference>
<dbReference type="InterPro" id="IPR003439">
    <property type="entry name" value="ABC_transporter-like_ATP-bd"/>
</dbReference>
<dbReference type="OrthoDB" id="9808609at2"/>
<dbReference type="HOGENOM" id="CLU_000604_36_0_5"/>
<dbReference type="InterPro" id="IPR032781">
    <property type="entry name" value="ABC_tran_Xtn"/>
</dbReference>
<name>D8JUM4_HYPDA</name>
<organism evidence="7 8">
    <name type="scientific">Hyphomicrobium denitrificans (strain ATCC 51888 / DSM 1869 / NCIMB 11706 / TK 0415)</name>
    <dbReference type="NCBI Taxonomy" id="582899"/>
    <lineage>
        <taxon>Bacteria</taxon>
        <taxon>Pseudomonadati</taxon>
        <taxon>Pseudomonadota</taxon>
        <taxon>Alphaproteobacteria</taxon>
        <taxon>Hyphomicrobiales</taxon>
        <taxon>Hyphomicrobiaceae</taxon>
        <taxon>Hyphomicrobium</taxon>
    </lineage>
</organism>
<evidence type="ECO:0000256" key="3">
    <source>
        <dbReference type="ARBA" id="ARBA00022741"/>
    </source>
</evidence>
<dbReference type="SMART" id="SM00382">
    <property type="entry name" value="AAA"/>
    <property type="match status" value="2"/>
</dbReference>
<accession>D8JUM4</accession>
<keyword evidence="3" id="KW-0547">Nucleotide-binding</keyword>
<evidence type="ECO:0000313" key="7">
    <source>
        <dbReference type="EMBL" id="ADJ24654.1"/>
    </source>
</evidence>
<dbReference type="GO" id="GO:0003677">
    <property type="term" value="F:DNA binding"/>
    <property type="evidence" value="ECO:0007669"/>
    <property type="project" value="InterPro"/>
</dbReference>
<evidence type="ECO:0000256" key="1">
    <source>
        <dbReference type="ARBA" id="ARBA00005417"/>
    </source>
</evidence>
<dbReference type="InterPro" id="IPR027417">
    <property type="entry name" value="P-loop_NTPase"/>
</dbReference>
<dbReference type="PANTHER" id="PTHR19211:SF14">
    <property type="entry name" value="ATP-BINDING CASSETTE SUB-FAMILY F MEMBER 1"/>
    <property type="match status" value="1"/>
</dbReference>
<dbReference type="InterPro" id="IPR032524">
    <property type="entry name" value="ABC_tran_C"/>
</dbReference>
<evidence type="ECO:0000256" key="5">
    <source>
        <dbReference type="SAM" id="MobiDB-lite"/>
    </source>
</evidence>
<evidence type="ECO:0000313" key="8">
    <source>
        <dbReference type="Proteomes" id="UP000002033"/>
    </source>
</evidence>
<dbReference type="InterPro" id="IPR003593">
    <property type="entry name" value="AAA+_ATPase"/>
</dbReference>
<dbReference type="Gene3D" id="3.40.50.300">
    <property type="entry name" value="P-loop containing nucleotide triphosphate hydrolases"/>
    <property type="match status" value="2"/>
</dbReference>
<dbReference type="InterPro" id="IPR050611">
    <property type="entry name" value="ABCF"/>
</dbReference>
<dbReference type="InterPro" id="IPR017871">
    <property type="entry name" value="ABC_transporter-like_CS"/>
</dbReference>
<dbReference type="AlphaFoldDB" id="D8JUM4"/>
<dbReference type="KEGG" id="hdn:Hden_2858"/>
<feature type="domain" description="ABC transporter" evidence="6">
    <location>
        <begin position="311"/>
        <end position="526"/>
    </location>
</feature>
<dbReference type="PROSITE" id="PS00211">
    <property type="entry name" value="ABC_TRANSPORTER_1"/>
    <property type="match status" value="2"/>
</dbReference>
<dbReference type="GO" id="GO:0016887">
    <property type="term" value="F:ATP hydrolysis activity"/>
    <property type="evidence" value="ECO:0007669"/>
    <property type="project" value="InterPro"/>
</dbReference>
<comment type="similarity">
    <text evidence="1">Belongs to the ABC transporter superfamily.</text>
</comment>
<sequence>MLHINDLTYRIEGRPILEQATVAIPSGHKVGLVGRNGAGKTTLLRLLKGEIAPDDGSISIPRNARLGHVAQEAPGGDDSLLDWVLSSDTERASLLAEAEHAADPQRIAEIQIRLTDIDAHSAPSRAARILSGLGFDEEAQRRACREFSGGWRMRVALGAILFLKPDILLLDEPTNYLDLEGTLWLENHLKAYPHTVLIVSHDRDLLNRAVGSILHLDRGKLTLYAGGYDDFEETRREKQRLEMKLMKKQDEQRRHLQAFIDRFKAKASKAAQAQSRVKALAKMQPIAAQVDDRVVPFRFPDPQKVIASPLLRIEKASAGYDAETPILTGLDLRIDNDDRIALLGQNGNGKSTLAKLIAGRLTPLSGNVFGAQKVEVGYFAQHQLDDLLPTATPYDYMLKLMPEATEAQRRTKLGTFGFSADKADTQCGKLSGGEKARLLLALTAFHGPHVLILDEPTNHLDIDSREALVHALMEYNGTVILISHDRHLIEATADRLWLVRNGTVKSYDGDMESYRALLLEERGARTVERRDDRGDGEAKASRTDQRRAAAEKRAELAPLKKAMVAAEKLVDKLTKEIAALDALLADPALYTKDPGRAQSTAQQRGQLSRQLGEAEEAWLLATEAYEDAAVGADA</sequence>